<proteinExistence type="predicted"/>
<sequence length="75" mass="8759">MKEVARKLNTTPRAIRLYEEKGLITPKKDKNNDYRLFTEEEIHRLSTILTLREIGVPIKEIKKSLTDPVMTCMSI</sequence>
<evidence type="ECO:0000256" key="2">
    <source>
        <dbReference type="ARBA" id="ARBA00023125"/>
    </source>
</evidence>
<dbReference type="PROSITE" id="PS50937">
    <property type="entry name" value="HTH_MERR_2"/>
    <property type="match status" value="1"/>
</dbReference>
<evidence type="ECO:0000313" key="5">
    <source>
        <dbReference type="EMBL" id="AXI10747.1"/>
    </source>
</evidence>
<evidence type="ECO:0000256" key="1">
    <source>
        <dbReference type="ARBA" id="ARBA00023015"/>
    </source>
</evidence>
<accession>A0A345PL67</accession>
<dbReference type="PANTHER" id="PTHR30204">
    <property type="entry name" value="REDOX-CYCLING DRUG-SENSING TRANSCRIPTIONAL ACTIVATOR SOXR"/>
    <property type="match status" value="1"/>
</dbReference>
<reference evidence="6" key="1">
    <citation type="submission" date="2017-11" db="EMBL/GenBank/DDBJ databases">
        <authorList>
            <person name="Zhu W."/>
        </authorList>
    </citation>
    <scope>NUCLEOTIDE SEQUENCE [LARGE SCALE GENOMIC DNA]</scope>
    <source>
        <strain evidence="6">160</strain>
    </source>
</reference>
<dbReference type="RefSeq" id="WP_114918031.1">
    <property type="nucleotide sequence ID" value="NZ_CP024848.1"/>
</dbReference>
<dbReference type="Gene3D" id="1.10.1660.10">
    <property type="match status" value="1"/>
</dbReference>
<dbReference type="SMART" id="SM00422">
    <property type="entry name" value="HTH_MERR"/>
    <property type="match status" value="1"/>
</dbReference>
<dbReference type="KEGG" id="ocn:CUC15_18145"/>
<dbReference type="Proteomes" id="UP000253908">
    <property type="component" value="Chromosome"/>
</dbReference>
<gene>
    <name evidence="5" type="ORF">CUC15_18145</name>
</gene>
<dbReference type="PANTHER" id="PTHR30204:SF94">
    <property type="entry name" value="HEAVY METAL-DEPENDENT TRANSCRIPTIONAL REGULATOR HI_0293-RELATED"/>
    <property type="match status" value="1"/>
</dbReference>
<evidence type="ECO:0000313" key="6">
    <source>
        <dbReference type="Proteomes" id="UP000253908"/>
    </source>
</evidence>
<keyword evidence="6" id="KW-1185">Reference proteome</keyword>
<dbReference type="GO" id="GO:0003677">
    <property type="term" value="F:DNA binding"/>
    <property type="evidence" value="ECO:0007669"/>
    <property type="project" value="UniProtKB-KW"/>
</dbReference>
<dbReference type="InterPro" id="IPR047057">
    <property type="entry name" value="MerR_fam"/>
</dbReference>
<dbReference type="Pfam" id="PF13411">
    <property type="entry name" value="MerR_1"/>
    <property type="match status" value="1"/>
</dbReference>
<keyword evidence="3" id="KW-0804">Transcription</keyword>
<dbReference type="GO" id="GO:0003700">
    <property type="term" value="F:DNA-binding transcription factor activity"/>
    <property type="evidence" value="ECO:0007669"/>
    <property type="project" value="InterPro"/>
</dbReference>
<dbReference type="InterPro" id="IPR000551">
    <property type="entry name" value="MerR-type_HTH_dom"/>
</dbReference>
<keyword evidence="1" id="KW-0805">Transcription regulation</keyword>
<organism evidence="5 6">
    <name type="scientific">Oceanobacillus zhaokaii</name>
    <dbReference type="NCBI Taxonomy" id="2052660"/>
    <lineage>
        <taxon>Bacteria</taxon>
        <taxon>Bacillati</taxon>
        <taxon>Bacillota</taxon>
        <taxon>Bacilli</taxon>
        <taxon>Bacillales</taxon>
        <taxon>Bacillaceae</taxon>
        <taxon>Oceanobacillus</taxon>
    </lineage>
</organism>
<dbReference type="InterPro" id="IPR009061">
    <property type="entry name" value="DNA-bd_dom_put_sf"/>
</dbReference>
<feature type="domain" description="HTH merR-type" evidence="4">
    <location>
        <begin position="1"/>
        <end position="67"/>
    </location>
</feature>
<protein>
    <recommendedName>
        <fullName evidence="4">HTH merR-type domain-containing protein</fullName>
    </recommendedName>
</protein>
<dbReference type="CDD" id="cd00592">
    <property type="entry name" value="HTH_MerR-like"/>
    <property type="match status" value="1"/>
</dbReference>
<name>A0A345PL67_9BACI</name>
<evidence type="ECO:0000256" key="3">
    <source>
        <dbReference type="ARBA" id="ARBA00023163"/>
    </source>
</evidence>
<keyword evidence="2" id="KW-0238">DNA-binding</keyword>
<dbReference type="AlphaFoldDB" id="A0A345PL67"/>
<dbReference type="EMBL" id="CP024848">
    <property type="protein sequence ID" value="AXI10747.1"/>
    <property type="molecule type" value="Genomic_DNA"/>
</dbReference>
<dbReference type="OrthoDB" id="9806513at2"/>
<dbReference type="SUPFAM" id="SSF46955">
    <property type="entry name" value="Putative DNA-binding domain"/>
    <property type="match status" value="1"/>
</dbReference>
<evidence type="ECO:0000259" key="4">
    <source>
        <dbReference type="PROSITE" id="PS50937"/>
    </source>
</evidence>